<dbReference type="FunFam" id="3.40.50.300:FF:000006">
    <property type="entry name" value="DNA-binding transcriptional regulator NtrC"/>
    <property type="match status" value="1"/>
</dbReference>
<dbReference type="Gene3D" id="1.10.8.60">
    <property type="match status" value="1"/>
</dbReference>
<dbReference type="PROSITE" id="PS50045">
    <property type="entry name" value="SIGMA54_INTERACT_4"/>
    <property type="match status" value="1"/>
</dbReference>
<keyword evidence="8" id="KW-1185">Reference proteome</keyword>
<evidence type="ECO:0000256" key="2">
    <source>
        <dbReference type="ARBA" id="ARBA00022840"/>
    </source>
</evidence>
<dbReference type="InterPro" id="IPR009057">
    <property type="entry name" value="Homeodomain-like_sf"/>
</dbReference>
<dbReference type="SMART" id="SM00065">
    <property type="entry name" value="GAF"/>
    <property type="match status" value="1"/>
</dbReference>
<dbReference type="PANTHER" id="PTHR32071">
    <property type="entry name" value="TRANSCRIPTIONAL REGULATORY PROTEIN"/>
    <property type="match status" value="1"/>
</dbReference>
<feature type="domain" description="Sigma-54 factor interaction" evidence="6">
    <location>
        <begin position="732"/>
        <end position="961"/>
    </location>
</feature>
<dbReference type="AlphaFoldDB" id="A0A7W0CBZ0"/>
<reference evidence="7 8" key="1">
    <citation type="submission" date="2020-07" db="EMBL/GenBank/DDBJ databases">
        <title>Genomic Encyclopedia of Type Strains, Phase IV (KMG-IV): sequencing the most valuable type-strain genomes for metagenomic binning, comparative biology and taxonomic classification.</title>
        <authorList>
            <person name="Goeker M."/>
        </authorList>
    </citation>
    <scope>NUCLEOTIDE SEQUENCE [LARGE SCALE GENOMIC DNA]</scope>
    <source>
        <strain evidence="7 8">DSM 17721</strain>
    </source>
</reference>
<accession>A0A7W0CBZ0</accession>
<dbReference type="SMART" id="SM00382">
    <property type="entry name" value="AAA"/>
    <property type="match status" value="1"/>
</dbReference>
<dbReference type="Proteomes" id="UP000525298">
    <property type="component" value="Unassembled WGS sequence"/>
</dbReference>
<dbReference type="GO" id="GO:0043565">
    <property type="term" value="F:sequence-specific DNA binding"/>
    <property type="evidence" value="ECO:0007669"/>
    <property type="project" value="InterPro"/>
</dbReference>
<dbReference type="InterPro" id="IPR029016">
    <property type="entry name" value="GAF-like_dom_sf"/>
</dbReference>
<keyword evidence="5" id="KW-0804">Transcription</keyword>
<dbReference type="GO" id="GO:0005524">
    <property type="term" value="F:ATP binding"/>
    <property type="evidence" value="ECO:0007669"/>
    <property type="project" value="UniProtKB-KW"/>
</dbReference>
<evidence type="ECO:0000313" key="8">
    <source>
        <dbReference type="Proteomes" id="UP000525298"/>
    </source>
</evidence>
<dbReference type="PROSITE" id="PS00688">
    <property type="entry name" value="SIGMA54_INTERACT_3"/>
    <property type="match status" value="1"/>
</dbReference>
<dbReference type="Pfam" id="PF01590">
    <property type="entry name" value="GAF"/>
    <property type="match status" value="1"/>
</dbReference>
<organism evidence="7 8">
    <name type="scientific">Desulfosalsimonas propionicica</name>
    <dbReference type="NCBI Taxonomy" id="332175"/>
    <lineage>
        <taxon>Bacteria</taxon>
        <taxon>Pseudomonadati</taxon>
        <taxon>Thermodesulfobacteriota</taxon>
        <taxon>Desulfobacteria</taxon>
        <taxon>Desulfobacterales</taxon>
        <taxon>Desulfosalsimonadaceae</taxon>
        <taxon>Desulfosalsimonas</taxon>
    </lineage>
</organism>
<dbReference type="Gene3D" id="1.10.10.60">
    <property type="entry name" value="Homeodomain-like"/>
    <property type="match status" value="1"/>
</dbReference>
<dbReference type="CDD" id="cd00009">
    <property type="entry name" value="AAA"/>
    <property type="match status" value="1"/>
</dbReference>
<protein>
    <submittedName>
        <fullName evidence="7">Transcriptional regulator with GAF, ATPase, and Fis domain/tetratricopeptide (TPR) repeat protein</fullName>
    </submittedName>
</protein>
<proteinExistence type="predicted"/>
<dbReference type="SUPFAM" id="SSF55781">
    <property type="entry name" value="GAF domain-like"/>
    <property type="match status" value="1"/>
</dbReference>
<evidence type="ECO:0000256" key="4">
    <source>
        <dbReference type="ARBA" id="ARBA00023125"/>
    </source>
</evidence>
<dbReference type="InterPro" id="IPR011990">
    <property type="entry name" value="TPR-like_helical_dom_sf"/>
</dbReference>
<dbReference type="InterPro" id="IPR025662">
    <property type="entry name" value="Sigma_54_int_dom_ATP-bd_1"/>
</dbReference>
<dbReference type="Gene3D" id="3.40.50.300">
    <property type="entry name" value="P-loop containing nucleotide triphosphate hydrolases"/>
    <property type="match status" value="1"/>
</dbReference>
<comment type="caution">
    <text evidence="7">The sequence shown here is derived from an EMBL/GenBank/DDBJ whole genome shotgun (WGS) entry which is preliminary data.</text>
</comment>
<dbReference type="PANTHER" id="PTHR32071:SF57">
    <property type="entry name" value="C4-DICARBOXYLATE TRANSPORT TRANSCRIPTIONAL REGULATORY PROTEIN DCTD"/>
    <property type="match status" value="1"/>
</dbReference>
<dbReference type="InterPro" id="IPR003593">
    <property type="entry name" value="AAA+_ATPase"/>
</dbReference>
<evidence type="ECO:0000313" key="7">
    <source>
        <dbReference type="EMBL" id="MBA2882929.1"/>
    </source>
</evidence>
<keyword evidence="2" id="KW-0067">ATP-binding</keyword>
<dbReference type="Pfam" id="PF02954">
    <property type="entry name" value="HTH_8"/>
    <property type="match status" value="1"/>
</dbReference>
<dbReference type="EMBL" id="JACDUS010000014">
    <property type="protein sequence ID" value="MBA2882929.1"/>
    <property type="molecule type" value="Genomic_DNA"/>
</dbReference>
<gene>
    <name evidence="7" type="ORF">HNR65_003285</name>
</gene>
<dbReference type="InterPro" id="IPR002197">
    <property type="entry name" value="HTH_Fis"/>
</dbReference>
<dbReference type="InterPro" id="IPR058031">
    <property type="entry name" value="AAA_lid_NorR"/>
</dbReference>
<keyword evidence="4" id="KW-0238">DNA-binding</keyword>
<dbReference type="PROSITE" id="PS00675">
    <property type="entry name" value="SIGMA54_INTERACT_1"/>
    <property type="match status" value="1"/>
</dbReference>
<dbReference type="InterPro" id="IPR027417">
    <property type="entry name" value="P-loop_NTPase"/>
</dbReference>
<dbReference type="SUPFAM" id="SSF52540">
    <property type="entry name" value="P-loop containing nucleoside triphosphate hydrolases"/>
    <property type="match status" value="1"/>
</dbReference>
<dbReference type="Pfam" id="PF25601">
    <property type="entry name" value="AAA_lid_14"/>
    <property type="match status" value="1"/>
</dbReference>
<evidence type="ECO:0000256" key="1">
    <source>
        <dbReference type="ARBA" id="ARBA00022741"/>
    </source>
</evidence>
<dbReference type="SUPFAM" id="SSF46689">
    <property type="entry name" value="Homeodomain-like"/>
    <property type="match status" value="1"/>
</dbReference>
<dbReference type="GO" id="GO:0006355">
    <property type="term" value="P:regulation of DNA-templated transcription"/>
    <property type="evidence" value="ECO:0007669"/>
    <property type="project" value="InterPro"/>
</dbReference>
<dbReference type="InterPro" id="IPR025944">
    <property type="entry name" value="Sigma_54_int_dom_CS"/>
</dbReference>
<keyword evidence="3" id="KW-0805">Transcription regulation</keyword>
<dbReference type="Gene3D" id="1.25.40.10">
    <property type="entry name" value="Tetratricopeptide repeat domain"/>
    <property type="match status" value="1"/>
</dbReference>
<sequence>MKQMDEYFAQQDDKGREITLILTLLPPPVSLNILCTITDHPPVEILQIVEDLHRSGILSRCKEKGAGYYCLSDFKSATQFINTVPESYRFRTAEKVLAGIYDYLPDGARRWMNVAHIYQVSGMPIQHAGDIVRAGHYCCEQNLPIDAAEYFQLALESMEKTELDREGAKAFIDAVIGLCTCRDTALSKDIQQSWLIKALAFNDEVNAPLHCLKLKVLLAKTFIRTSASGEAKKLLEQAWQMLSKHEFPGELKILVALANSELLFWQGYLNEAIDRYESVIGNHEELPLDVETLKSCVRLGWTYGVAGETARGVGLARSVRRRARQMGAQDLERYATLVLVIILSDAGRLDEGEAFLEEVFSSPAEFLDSYTLWPGNGKKAFFAYRRGEYEKAFHHLSQAWENSKVLGTPHHRGPDNLEVMLGLEERGMIHPEWNFESDIERLLSWPDIYMKGVAFRFKALKAFYRGGPSEQIRADLKQSIALLSRAGAKIELSQAKILLARVMIRENESSRVAALLKSAWDVFSKINPDLFPKDLKPYLDRKSKHAFWVQSLLEIGDAIGTIRTREQLFSQIIKHAMRIAGAERGCIFLRQDGQLKMVASRNIEINEIDSDAFGPQMQLIHQVFETGEQVIQRPDACQPHQDHNLHIKRRTGCFPVRLKDRVMGVIYIDRGPTQLQLPEDEISLLGIISNQAAVAIENMEAYEEISDLKSDLEAETHFYRNHLEASSFQTQMIGRSKPFKKMINLIQQVADSDTTVMITGETGVGKELVAQALHHNNFQLSGPFIAVNIVSLSPELIASELFGHEKGAFTGASQARKGRFELASEGTLFLDDIDAFSLDIQAKMLRVLETREFERVGGTRTLKTRFRLVAASNCNIEDLVRQGLFRSDFYYRLNVFPIHIPALRERPEDIPLLARSFMNKFGKKFGKAIDRISKKDMEALMHYPWPGNIRELRHVIERAVLLSRSNRLELPPLNPQASNSLSDPDEKILPLKEVEAQHIIRALSACHGKVSGSEGAAVLLDIKPTTLYSKIKRMGIKRDDYKMGAL</sequence>
<dbReference type="RefSeq" id="WP_181552546.1">
    <property type="nucleotide sequence ID" value="NZ_JACDUS010000014.1"/>
</dbReference>
<evidence type="ECO:0000256" key="3">
    <source>
        <dbReference type="ARBA" id="ARBA00023015"/>
    </source>
</evidence>
<name>A0A7W0CBZ0_9BACT</name>
<dbReference type="InterPro" id="IPR002078">
    <property type="entry name" value="Sigma_54_int"/>
</dbReference>
<keyword evidence="1" id="KW-0547">Nucleotide-binding</keyword>
<dbReference type="InterPro" id="IPR003018">
    <property type="entry name" value="GAF"/>
</dbReference>
<evidence type="ECO:0000256" key="5">
    <source>
        <dbReference type="ARBA" id="ARBA00023163"/>
    </source>
</evidence>
<evidence type="ECO:0000259" key="6">
    <source>
        <dbReference type="PROSITE" id="PS50045"/>
    </source>
</evidence>
<dbReference type="Pfam" id="PF00158">
    <property type="entry name" value="Sigma54_activat"/>
    <property type="match status" value="1"/>
</dbReference>
<dbReference type="SUPFAM" id="SSF48452">
    <property type="entry name" value="TPR-like"/>
    <property type="match status" value="1"/>
</dbReference>
<dbReference type="Gene3D" id="3.30.450.40">
    <property type="match status" value="1"/>
</dbReference>